<dbReference type="SUPFAM" id="SSF51569">
    <property type="entry name" value="Aldolase"/>
    <property type="match status" value="1"/>
</dbReference>
<evidence type="ECO:0000256" key="1">
    <source>
        <dbReference type="ARBA" id="ARBA00023239"/>
    </source>
</evidence>
<dbReference type="InterPro" id="IPR013785">
    <property type="entry name" value="Aldolase_TIM"/>
</dbReference>
<dbReference type="Gene3D" id="3.20.20.70">
    <property type="entry name" value="Aldolase class I"/>
    <property type="match status" value="1"/>
</dbReference>
<organism evidence="2">
    <name type="scientific">bioreactor metagenome</name>
    <dbReference type="NCBI Taxonomy" id="1076179"/>
    <lineage>
        <taxon>unclassified sequences</taxon>
        <taxon>metagenomes</taxon>
        <taxon>ecological metagenomes</taxon>
    </lineage>
</organism>
<comment type="caution">
    <text evidence="2">The sequence shown here is derived from an EMBL/GenBank/DDBJ whole genome shotgun (WGS) entry which is preliminary data.</text>
</comment>
<dbReference type="GO" id="GO:0005829">
    <property type="term" value="C:cytosol"/>
    <property type="evidence" value="ECO:0007669"/>
    <property type="project" value="TreeGrafter"/>
</dbReference>
<dbReference type="PANTHER" id="PTHR12128:SF66">
    <property type="entry name" value="4-HYDROXY-2-OXOGLUTARATE ALDOLASE, MITOCHONDRIAL"/>
    <property type="match status" value="1"/>
</dbReference>
<dbReference type="AlphaFoldDB" id="A0A645JLQ1"/>
<dbReference type="GO" id="GO:0008840">
    <property type="term" value="F:4-hydroxy-tetrahydrodipicolinate synthase activity"/>
    <property type="evidence" value="ECO:0007669"/>
    <property type="project" value="UniProtKB-EC"/>
</dbReference>
<reference evidence="2" key="1">
    <citation type="submission" date="2019-08" db="EMBL/GenBank/DDBJ databases">
        <authorList>
            <person name="Kucharzyk K."/>
            <person name="Murdoch R.W."/>
            <person name="Higgins S."/>
            <person name="Loffler F."/>
        </authorList>
    </citation>
    <scope>NUCLEOTIDE SEQUENCE</scope>
</reference>
<name>A0A645JLQ1_9ZZZZ</name>
<keyword evidence="1 2" id="KW-0456">Lyase</keyword>
<proteinExistence type="predicted"/>
<dbReference type="EMBL" id="VSSQ01144725">
    <property type="protein sequence ID" value="MPN64202.1"/>
    <property type="molecule type" value="Genomic_DNA"/>
</dbReference>
<dbReference type="EC" id="4.3.3.7" evidence="2"/>
<sequence length="118" mass="13115">MQKKRPDFLILSGNDDQAFHLVNAGGDGVISVLSNVAPREMSTMIRFALDGNIEKARELHLRLFPLMKGLFCETNPIPVKYAVSSLEYCENELRLPLVPASQKAMTVVDEAMKESGIH</sequence>
<dbReference type="PANTHER" id="PTHR12128">
    <property type="entry name" value="DIHYDRODIPICOLINATE SYNTHASE"/>
    <property type="match status" value="1"/>
</dbReference>
<accession>A0A645JLQ1</accession>
<dbReference type="InterPro" id="IPR002220">
    <property type="entry name" value="DapA-like"/>
</dbReference>
<evidence type="ECO:0000313" key="2">
    <source>
        <dbReference type="EMBL" id="MPN64202.1"/>
    </source>
</evidence>
<gene>
    <name evidence="2" type="primary">dapA_85</name>
    <name evidence="2" type="ORF">SDC9_211973</name>
</gene>
<dbReference type="Pfam" id="PF00701">
    <property type="entry name" value="DHDPS"/>
    <property type="match status" value="1"/>
</dbReference>
<protein>
    <submittedName>
        <fullName evidence="2">4-hydroxy-tetrahydrodipicolinate synthase</fullName>
        <ecNumber evidence="2">4.3.3.7</ecNumber>
    </submittedName>
</protein>